<protein>
    <submittedName>
        <fullName evidence="2">Uncharacterized protein</fullName>
    </submittedName>
</protein>
<keyword evidence="3" id="KW-1185">Reference proteome</keyword>
<reference evidence="2 3" key="1">
    <citation type="submission" date="2019-08" db="EMBL/GenBank/DDBJ databases">
        <authorList>
            <person name="Peeters C."/>
        </authorList>
    </citation>
    <scope>NUCLEOTIDE SEQUENCE [LARGE SCALE GENOMIC DNA]</scope>
    <source>
        <strain evidence="2 3">LMG 31011</strain>
    </source>
</reference>
<dbReference type="EMBL" id="CABPSN010000012">
    <property type="protein sequence ID" value="VVE56365.1"/>
    <property type="molecule type" value="Genomic_DNA"/>
</dbReference>
<feature type="compositionally biased region" description="Basic and acidic residues" evidence="1">
    <location>
        <begin position="50"/>
        <end position="61"/>
    </location>
</feature>
<feature type="region of interest" description="Disordered" evidence="1">
    <location>
        <begin position="50"/>
        <end position="86"/>
    </location>
</feature>
<gene>
    <name evidence="2" type="ORF">PAQ31011_05098</name>
</gene>
<accession>A0A5E4Z7G3</accession>
<name>A0A5E4Z7G3_9BURK</name>
<feature type="compositionally biased region" description="Basic and acidic residues" evidence="1">
    <location>
        <begin position="72"/>
        <end position="86"/>
    </location>
</feature>
<evidence type="ECO:0000313" key="3">
    <source>
        <dbReference type="Proteomes" id="UP000366819"/>
    </source>
</evidence>
<dbReference type="Proteomes" id="UP000366819">
    <property type="component" value="Unassembled WGS sequence"/>
</dbReference>
<proteinExistence type="predicted"/>
<evidence type="ECO:0000256" key="1">
    <source>
        <dbReference type="SAM" id="MobiDB-lite"/>
    </source>
</evidence>
<sequence length="252" mass="28482">MRPNTDLKAKLLVGRESARLRDPPSLSECLQEVRDFDGLHRIHKFGTNIDHEQRPHHDMGSRFHTPSGLGAGEHHQHQNDRTKANDESDQLISEAARVAQHRYLARSILQVVTLDFRSLECSRLALTQILTKRPKAVQIGLNHLSEQKVHELSIRLSRSSGEDAAKCVRGRDRVVLGCNGVEAVVCVRQLLVHPVDRTLNHSSELKTVERIGNIVSHLVGSVWTWQEVVVTHADVVHQTRCVQRSLIEQRAH</sequence>
<organism evidence="2 3">
    <name type="scientific">Pandoraea aquatica</name>
    <dbReference type="NCBI Taxonomy" id="2508290"/>
    <lineage>
        <taxon>Bacteria</taxon>
        <taxon>Pseudomonadati</taxon>
        <taxon>Pseudomonadota</taxon>
        <taxon>Betaproteobacteria</taxon>
        <taxon>Burkholderiales</taxon>
        <taxon>Burkholderiaceae</taxon>
        <taxon>Pandoraea</taxon>
    </lineage>
</organism>
<evidence type="ECO:0000313" key="2">
    <source>
        <dbReference type="EMBL" id="VVE56365.1"/>
    </source>
</evidence>
<dbReference type="AlphaFoldDB" id="A0A5E4Z7G3"/>